<feature type="transmembrane region" description="Helical" evidence="1">
    <location>
        <begin position="401"/>
        <end position="418"/>
    </location>
</feature>
<evidence type="ECO:0000256" key="1">
    <source>
        <dbReference type="SAM" id="Phobius"/>
    </source>
</evidence>
<gene>
    <name evidence="2" type="ORF">FK531_12660</name>
</gene>
<sequence length="459" mass="48494">MADSGSDDALTGDERSELLRLRREVAELREAKQRPESTGAVAQGISEPARRGHPALRWTATGLLLVLVAVLGYASVVARFARSEVLDTDRYVQTVTPLAADPVLQAELANQITDQIMTRVDVEKMTADALGALTEIAPRVPSAVVGLAPVIAGQAKSFVHDAASSLVTSSQFETMWIEANRQAHQELVAAATGDTSGSVKVNDKGEVSVSLAAIIDTVKSNLVQRGFSFVDKLPDVNATFVIFESADLVKAQRAVSALQKASTVLPWLTLLVAVAAVWAAPKNGRRRALSLVGASLAVAMALLAVSISIGRSVYLGAIPSDALSPDAAAVLFDTLIVPLRTTLRAVFAAAVVVGIIGYLSGTSTSAAAVRRAYRRGMDALRAPKEGREPNQIERSVATFRMPLRVAIIVIAIATVVFWRYPSGLVVVVTILLAALALLVVELVARPALPRRESAPHPSG</sequence>
<evidence type="ECO:0008006" key="4">
    <source>
        <dbReference type="Google" id="ProtNLM"/>
    </source>
</evidence>
<evidence type="ECO:0000313" key="2">
    <source>
        <dbReference type="EMBL" id="TQF68661.1"/>
    </source>
</evidence>
<reference evidence="2 3" key="1">
    <citation type="submission" date="2019-06" db="EMBL/GenBank/DDBJ databases">
        <title>Rhodococcus spaelei sp. nov., isolated from a cave.</title>
        <authorList>
            <person name="Lee S.D."/>
        </authorList>
    </citation>
    <scope>NUCLEOTIDE SEQUENCE [LARGE SCALE GENOMIC DNA]</scope>
    <source>
        <strain evidence="2 3">C9-5</strain>
    </source>
</reference>
<organism evidence="2 3">
    <name type="scientific">Rhodococcus spelaei</name>
    <dbReference type="NCBI Taxonomy" id="2546320"/>
    <lineage>
        <taxon>Bacteria</taxon>
        <taxon>Bacillati</taxon>
        <taxon>Actinomycetota</taxon>
        <taxon>Actinomycetes</taxon>
        <taxon>Mycobacteriales</taxon>
        <taxon>Nocardiaceae</taxon>
        <taxon>Rhodococcus</taxon>
    </lineage>
</organism>
<feature type="transmembrane region" description="Helical" evidence="1">
    <location>
        <begin position="55"/>
        <end position="76"/>
    </location>
</feature>
<dbReference type="OrthoDB" id="4350291at2"/>
<feature type="transmembrane region" description="Helical" evidence="1">
    <location>
        <begin position="424"/>
        <end position="444"/>
    </location>
</feature>
<feature type="transmembrane region" description="Helical" evidence="1">
    <location>
        <begin position="288"/>
        <end position="309"/>
    </location>
</feature>
<dbReference type="EMBL" id="VIGH01000005">
    <property type="protein sequence ID" value="TQF68661.1"/>
    <property type="molecule type" value="Genomic_DNA"/>
</dbReference>
<evidence type="ECO:0000313" key="3">
    <source>
        <dbReference type="Proteomes" id="UP000316256"/>
    </source>
</evidence>
<keyword evidence="3" id="KW-1185">Reference proteome</keyword>
<dbReference type="Proteomes" id="UP000316256">
    <property type="component" value="Unassembled WGS sequence"/>
</dbReference>
<feature type="transmembrane region" description="Helical" evidence="1">
    <location>
        <begin position="345"/>
        <end position="369"/>
    </location>
</feature>
<name>A0A541B8M7_9NOCA</name>
<keyword evidence="1" id="KW-0472">Membrane</keyword>
<proteinExistence type="predicted"/>
<dbReference type="AlphaFoldDB" id="A0A541B8M7"/>
<keyword evidence="1" id="KW-0812">Transmembrane</keyword>
<protein>
    <recommendedName>
        <fullName evidence="4">Integral membrane protein</fullName>
    </recommendedName>
</protein>
<dbReference type="RefSeq" id="WP_142099833.1">
    <property type="nucleotide sequence ID" value="NZ_VIGH01000005.1"/>
</dbReference>
<keyword evidence="1" id="KW-1133">Transmembrane helix</keyword>
<comment type="caution">
    <text evidence="2">The sequence shown here is derived from an EMBL/GenBank/DDBJ whole genome shotgun (WGS) entry which is preliminary data.</text>
</comment>
<accession>A0A541B8M7</accession>